<dbReference type="Pfam" id="PF21127">
    <property type="entry name" value="ATG1-like_MIT2"/>
    <property type="match status" value="1"/>
</dbReference>
<evidence type="ECO:0000259" key="20">
    <source>
        <dbReference type="PROSITE" id="PS50011"/>
    </source>
</evidence>
<dbReference type="InterPro" id="IPR022708">
    <property type="entry name" value="Atg1-like_tMIT"/>
</dbReference>
<comment type="catalytic activity">
    <reaction evidence="15">
        <text>L-threonyl-[protein] + ATP = O-phospho-L-threonyl-[protein] + ADP + H(+)</text>
        <dbReference type="Rhea" id="RHEA:46608"/>
        <dbReference type="Rhea" id="RHEA-COMP:11060"/>
        <dbReference type="Rhea" id="RHEA-COMP:11605"/>
        <dbReference type="ChEBI" id="CHEBI:15378"/>
        <dbReference type="ChEBI" id="CHEBI:30013"/>
        <dbReference type="ChEBI" id="CHEBI:30616"/>
        <dbReference type="ChEBI" id="CHEBI:61977"/>
        <dbReference type="ChEBI" id="CHEBI:456216"/>
        <dbReference type="EC" id="2.7.11.1"/>
    </reaction>
</comment>
<feature type="compositionally biased region" description="Polar residues" evidence="19">
    <location>
        <begin position="561"/>
        <end position="577"/>
    </location>
</feature>
<dbReference type="PROSITE" id="PS00107">
    <property type="entry name" value="PROTEIN_KINASE_ATP"/>
    <property type="match status" value="1"/>
</dbReference>
<evidence type="ECO:0000256" key="4">
    <source>
        <dbReference type="ARBA" id="ARBA00022448"/>
    </source>
</evidence>
<feature type="region of interest" description="Disordered" evidence="19">
    <location>
        <begin position="778"/>
        <end position="797"/>
    </location>
</feature>
<feature type="compositionally biased region" description="Basic and acidic residues" evidence="19">
    <location>
        <begin position="485"/>
        <end position="506"/>
    </location>
</feature>
<evidence type="ECO:0000256" key="11">
    <source>
        <dbReference type="ARBA" id="ARBA00022927"/>
    </source>
</evidence>
<accession>A0A4U0WLN5</accession>
<evidence type="ECO:0000256" key="9">
    <source>
        <dbReference type="ARBA" id="ARBA00022777"/>
    </source>
</evidence>
<evidence type="ECO:0000256" key="13">
    <source>
        <dbReference type="ARBA" id="ARBA00023136"/>
    </source>
</evidence>
<evidence type="ECO:0000256" key="19">
    <source>
        <dbReference type="SAM" id="MobiDB-lite"/>
    </source>
</evidence>
<feature type="binding site" evidence="18">
    <location>
        <position position="42"/>
    </location>
    <ligand>
        <name>ATP</name>
        <dbReference type="ChEBI" id="CHEBI:30616"/>
    </ligand>
</feature>
<evidence type="ECO:0000256" key="12">
    <source>
        <dbReference type="ARBA" id="ARBA00023006"/>
    </source>
</evidence>
<dbReference type="GO" id="GO:0005776">
    <property type="term" value="C:autophagosome"/>
    <property type="evidence" value="ECO:0007669"/>
    <property type="project" value="TreeGrafter"/>
</dbReference>
<evidence type="ECO:0000256" key="5">
    <source>
        <dbReference type="ARBA" id="ARBA00022490"/>
    </source>
</evidence>
<dbReference type="InterPro" id="IPR011009">
    <property type="entry name" value="Kinase-like_dom_sf"/>
</dbReference>
<proteinExistence type="inferred from homology"/>
<dbReference type="GO" id="GO:0010506">
    <property type="term" value="P:regulation of autophagy"/>
    <property type="evidence" value="ECO:0007669"/>
    <property type="project" value="InterPro"/>
</dbReference>
<dbReference type="EMBL" id="NAJN01001365">
    <property type="protein sequence ID" value="TKA63697.1"/>
    <property type="molecule type" value="Genomic_DNA"/>
</dbReference>
<keyword evidence="13" id="KW-0472">Membrane</keyword>
<dbReference type="SUPFAM" id="SSF56112">
    <property type="entry name" value="Protein kinase-like (PK-like)"/>
    <property type="match status" value="1"/>
</dbReference>
<dbReference type="SMART" id="SM00220">
    <property type="entry name" value="S_TKc"/>
    <property type="match status" value="1"/>
</dbReference>
<feature type="region of interest" description="Disordered" evidence="19">
    <location>
        <begin position="830"/>
        <end position="859"/>
    </location>
</feature>
<dbReference type="EC" id="2.7.11.1" evidence="3"/>
<evidence type="ECO:0000256" key="17">
    <source>
        <dbReference type="ARBA" id="ARBA00060750"/>
    </source>
</evidence>
<sequence length="1004" mass="110396">MAEPEPDEIIGDFRRGKEIGKGSFASVYLAKHRTKKSYAAVKSVSLIRLSKKLKDNLDSEINILRSLQHPHIVALFDCTESPTHIHLVMEYCQLSDLSQFMKKRNTLGAYPETADIFKKYPNAPAGGLNEVVVRHFLKQTASAMEYLRARNLIHRDVKPQNLLLNPSPLYMKKLKPEEMPLAASENSLVPAVGVESLPMIKLADFGFARVLPTTSLAETLCGSPLYMAPEILRYERYDAKADLWSVGTVVYEMIAGKPPFRASNHVELLRKIEKGNDQIAFPDGAILSRDLKKLIRALLKKHPTERISFENFFSSSVIVGEIPGLVGEDRPRIPTRSIPDPEVSELSRRMQKLPTNAVPAVKNDEPIDRSGSPYSPSQRDRHPLSTPPRATPETRPSSVVQDPGVPQRPLSGDRRYTEAVPIAPTPSSMQRQTSQRERRPYPTSHATAPGRQELHQERSPVVAAVAMERRTSRNSPSPSSSYLKEQLERERNPQRRDDRTAREAREHAAQEIAFERDYVLVEKRAVEVNAFADELAASPQLHGNLRTQPSSLQHAAMVRRATTQGASNPTPGAQINTSRAMQVAAGRQRPDMLQRHTGSYDKRLGLSPTTATAALSKAINMASLRVFGIGASPPRGKGPSPPQGYGAFPTYPTTQGSPLMIGDGSKNLASVDEDTRILHAIEEAAHRSDVVFGFAEVKYKQLLPATPSNEHGLGVRRCSVTDKSQSEDASEDDDLTVDAIVAISEEALVLYVKALAILAKAIDLAGSWWGQRNRGEILGESASPRDTTKSSAPPIGNRMNNVVQWARNRFNECLEKSEFVGRKLVDAQKQLPLDNPGHPSNHPSASTSSTSVGTSAENINLTSGVTAEKLMYDRAVEMSRAAAVNELVGEDLAGCELNYNTAAKLLEAVLESDDEPLPRRSNGTKKDKKADDEIINSMETEDRQSVVKLIEGTKTRLAALKKKIAVQREQQAAKRTSVTNVVPSRTTTKTSPVQTPLTATTPPK</sequence>
<keyword evidence="4" id="KW-0813">Transport</keyword>
<evidence type="ECO:0000256" key="18">
    <source>
        <dbReference type="PROSITE-ProRule" id="PRU10141"/>
    </source>
</evidence>
<evidence type="ECO:0000256" key="2">
    <source>
        <dbReference type="ARBA" id="ARBA00004623"/>
    </source>
</evidence>
<dbReference type="GO" id="GO:0005829">
    <property type="term" value="C:cytosol"/>
    <property type="evidence" value="ECO:0007669"/>
    <property type="project" value="TreeGrafter"/>
</dbReference>
<dbReference type="PROSITE" id="PS50011">
    <property type="entry name" value="PROTEIN_KINASE_DOM"/>
    <property type="match status" value="1"/>
</dbReference>
<keyword evidence="7" id="KW-0808">Transferase</keyword>
<keyword evidence="9" id="KW-0418">Kinase</keyword>
<evidence type="ECO:0000256" key="6">
    <source>
        <dbReference type="ARBA" id="ARBA00022527"/>
    </source>
</evidence>
<keyword evidence="12" id="KW-0072">Autophagy</keyword>
<dbReference type="STRING" id="331657.A0A4U0WLN5"/>
<feature type="domain" description="Protein kinase" evidence="20">
    <location>
        <begin position="13"/>
        <end position="318"/>
    </location>
</feature>
<dbReference type="GO" id="GO:0004674">
    <property type="term" value="F:protein serine/threonine kinase activity"/>
    <property type="evidence" value="ECO:0007669"/>
    <property type="project" value="UniProtKB-KW"/>
</dbReference>
<keyword evidence="5" id="KW-0963">Cytoplasm</keyword>
<keyword evidence="22" id="KW-1185">Reference proteome</keyword>
<evidence type="ECO:0000256" key="7">
    <source>
        <dbReference type="ARBA" id="ARBA00022679"/>
    </source>
</evidence>
<dbReference type="Proteomes" id="UP000308768">
    <property type="component" value="Unassembled WGS sequence"/>
</dbReference>
<evidence type="ECO:0000256" key="10">
    <source>
        <dbReference type="ARBA" id="ARBA00022840"/>
    </source>
</evidence>
<protein>
    <recommendedName>
        <fullName evidence="3">non-specific serine/threonine protein kinase</fullName>
        <ecNumber evidence="3">2.7.11.1</ecNumber>
    </recommendedName>
    <alternativeName>
        <fullName evidence="14">Autophagy-related protein 1</fullName>
    </alternativeName>
</protein>
<keyword evidence="8 18" id="KW-0547">Nucleotide-binding</keyword>
<reference evidence="21 22" key="1">
    <citation type="submission" date="2017-03" db="EMBL/GenBank/DDBJ databases">
        <title>Genomes of endolithic fungi from Antarctica.</title>
        <authorList>
            <person name="Coleine C."/>
            <person name="Masonjones S."/>
            <person name="Stajich J.E."/>
        </authorList>
    </citation>
    <scope>NUCLEOTIDE SEQUENCE [LARGE SCALE GENOMIC DNA]</scope>
    <source>
        <strain evidence="21 22">CCFEE 5187</strain>
    </source>
</reference>
<dbReference type="PANTHER" id="PTHR24348">
    <property type="entry name" value="SERINE/THREONINE-PROTEIN KINASE UNC-51-RELATED"/>
    <property type="match status" value="1"/>
</dbReference>
<keyword evidence="11" id="KW-0653">Protein transport</keyword>
<name>A0A4U0WLN5_9PEZI</name>
<dbReference type="Gene3D" id="1.10.510.10">
    <property type="entry name" value="Transferase(Phosphotransferase) domain 1"/>
    <property type="match status" value="1"/>
</dbReference>
<comment type="subcellular location">
    <subcellularLocation>
        <location evidence="1">Cytoplasm</location>
    </subcellularLocation>
    <subcellularLocation>
        <location evidence="2">Preautophagosomal structure membrane</location>
        <topology evidence="2">Peripheral membrane protein</topology>
    </subcellularLocation>
</comment>
<feature type="region of interest" description="Disordered" evidence="19">
    <location>
        <begin position="325"/>
        <end position="506"/>
    </location>
</feature>
<dbReference type="GO" id="GO:0042594">
    <property type="term" value="P:response to starvation"/>
    <property type="evidence" value="ECO:0007669"/>
    <property type="project" value="TreeGrafter"/>
</dbReference>
<dbReference type="GO" id="GO:0000045">
    <property type="term" value="P:autophagosome assembly"/>
    <property type="evidence" value="ECO:0007669"/>
    <property type="project" value="TreeGrafter"/>
</dbReference>
<comment type="catalytic activity">
    <reaction evidence="16">
        <text>L-seryl-[protein] + ATP = O-phospho-L-seryl-[protein] + ADP + H(+)</text>
        <dbReference type="Rhea" id="RHEA:17989"/>
        <dbReference type="Rhea" id="RHEA-COMP:9863"/>
        <dbReference type="Rhea" id="RHEA-COMP:11604"/>
        <dbReference type="ChEBI" id="CHEBI:15378"/>
        <dbReference type="ChEBI" id="CHEBI:29999"/>
        <dbReference type="ChEBI" id="CHEBI:30616"/>
        <dbReference type="ChEBI" id="CHEBI:83421"/>
        <dbReference type="ChEBI" id="CHEBI:456216"/>
        <dbReference type="EC" id="2.7.11.1"/>
    </reaction>
</comment>
<feature type="region of interest" description="Disordered" evidence="19">
    <location>
        <begin position="558"/>
        <end position="577"/>
    </location>
</feature>
<dbReference type="FunFam" id="1.10.510.10:FF:000817">
    <property type="entry name" value="Serine/threonine-protein kinase ATG1"/>
    <property type="match status" value="1"/>
</dbReference>
<dbReference type="Pfam" id="PF00069">
    <property type="entry name" value="Pkinase"/>
    <property type="match status" value="1"/>
</dbReference>
<feature type="region of interest" description="Disordered" evidence="19">
    <location>
        <begin position="914"/>
        <end position="933"/>
    </location>
</feature>
<dbReference type="PANTHER" id="PTHR24348:SF22">
    <property type="entry name" value="NON-SPECIFIC SERINE_THREONINE PROTEIN KINASE"/>
    <property type="match status" value="1"/>
</dbReference>
<feature type="compositionally biased region" description="Low complexity" evidence="19">
    <location>
        <begin position="840"/>
        <end position="855"/>
    </location>
</feature>
<dbReference type="OrthoDB" id="346907at2759"/>
<dbReference type="GO" id="GO:0000422">
    <property type="term" value="P:autophagy of mitochondrion"/>
    <property type="evidence" value="ECO:0007669"/>
    <property type="project" value="TreeGrafter"/>
</dbReference>
<feature type="region of interest" description="Disordered" evidence="19">
    <location>
        <begin position="711"/>
        <end position="732"/>
    </location>
</feature>
<organism evidence="21 22">
    <name type="scientific">Cryomyces minteri</name>
    <dbReference type="NCBI Taxonomy" id="331657"/>
    <lineage>
        <taxon>Eukaryota</taxon>
        <taxon>Fungi</taxon>
        <taxon>Dikarya</taxon>
        <taxon>Ascomycota</taxon>
        <taxon>Pezizomycotina</taxon>
        <taxon>Dothideomycetes</taxon>
        <taxon>Dothideomycetes incertae sedis</taxon>
        <taxon>Cryomyces</taxon>
    </lineage>
</organism>
<dbReference type="GO" id="GO:0034045">
    <property type="term" value="C:phagophore assembly site membrane"/>
    <property type="evidence" value="ECO:0007669"/>
    <property type="project" value="UniProtKB-SubCell"/>
</dbReference>
<evidence type="ECO:0000256" key="1">
    <source>
        <dbReference type="ARBA" id="ARBA00004496"/>
    </source>
</evidence>
<dbReference type="GO" id="GO:0034727">
    <property type="term" value="P:piecemeal microautophagy of the nucleus"/>
    <property type="evidence" value="ECO:0007669"/>
    <property type="project" value="TreeGrafter"/>
</dbReference>
<dbReference type="InterPro" id="IPR000719">
    <property type="entry name" value="Prot_kinase_dom"/>
</dbReference>
<dbReference type="Pfam" id="PF12063">
    <property type="entry name" value="ATG1-like_MIT1"/>
    <property type="match status" value="1"/>
</dbReference>
<dbReference type="CDD" id="cd14009">
    <property type="entry name" value="STKc_ATG1_ULK_like"/>
    <property type="match status" value="1"/>
</dbReference>
<dbReference type="InterPro" id="IPR008271">
    <property type="entry name" value="Ser/Thr_kinase_AS"/>
</dbReference>
<evidence type="ECO:0000256" key="16">
    <source>
        <dbReference type="ARBA" id="ARBA00048679"/>
    </source>
</evidence>
<evidence type="ECO:0000256" key="14">
    <source>
        <dbReference type="ARBA" id="ARBA00030237"/>
    </source>
</evidence>
<dbReference type="GO" id="GO:0061709">
    <property type="term" value="P:reticulophagy"/>
    <property type="evidence" value="ECO:0007669"/>
    <property type="project" value="TreeGrafter"/>
</dbReference>
<dbReference type="GO" id="GO:0005524">
    <property type="term" value="F:ATP binding"/>
    <property type="evidence" value="ECO:0007669"/>
    <property type="project" value="UniProtKB-UniRule"/>
</dbReference>
<dbReference type="FunFam" id="3.30.200.20:FF:000042">
    <property type="entry name" value="Aurora kinase A"/>
    <property type="match status" value="1"/>
</dbReference>
<evidence type="ECO:0000256" key="3">
    <source>
        <dbReference type="ARBA" id="ARBA00012513"/>
    </source>
</evidence>
<dbReference type="InterPro" id="IPR045269">
    <property type="entry name" value="Atg1-like"/>
</dbReference>
<evidence type="ECO:0000313" key="21">
    <source>
        <dbReference type="EMBL" id="TKA63697.1"/>
    </source>
</evidence>
<dbReference type="InterPro" id="IPR017441">
    <property type="entry name" value="Protein_kinase_ATP_BS"/>
</dbReference>
<comment type="similarity">
    <text evidence="17">Belongs to the protein kinase superfamily. Ser/Thr protein kinase family. APG1/unc-51/ULK1 subfamily.</text>
</comment>
<evidence type="ECO:0000313" key="22">
    <source>
        <dbReference type="Proteomes" id="UP000308768"/>
    </source>
</evidence>
<evidence type="ECO:0000256" key="15">
    <source>
        <dbReference type="ARBA" id="ARBA00047899"/>
    </source>
</evidence>
<comment type="caution">
    <text evidence="21">The sequence shown here is derived from an EMBL/GenBank/DDBJ whole genome shotgun (WGS) entry which is preliminary data.</text>
</comment>
<evidence type="ECO:0000256" key="8">
    <source>
        <dbReference type="ARBA" id="ARBA00022741"/>
    </source>
</evidence>
<dbReference type="GO" id="GO:0015031">
    <property type="term" value="P:protein transport"/>
    <property type="evidence" value="ECO:0007669"/>
    <property type="project" value="UniProtKB-KW"/>
</dbReference>
<feature type="region of interest" description="Disordered" evidence="19">
    <location>
        <begin position="968"/>
        <end position="1004"/>
    </location>
</feature>
<keyword evidence="10 18" id="KW-0067">ATP-binding</keyword>
<keyword evidence="6" id="KW-0723">Serine/threonine-protein kinase</keyword>
<gene>
    <name evidence="21" type="ORF">B0A49_09785</name>
</gene>
<dbReference type="InterPro" id="IPR048941">
    <property type="entry name" value="ATG1-like_MIT2"/>
</dbReference>
<dbReference type="PROSITE" id="PS00108">
    <property type="entry name" value="PROTEIN_KINASE_ST"/>
    <property type="match status" value="1"/>
</dbReference>
<dbReference type="AlphaFoldDB" id="A0A4U0WLN5"/>